<sequence length="153" mass="18082">MVNHKCISLIEANEILSPILGDNIEIINFIDYAKDDSFLLVKQLKNWEEKDDIDILKEINLHNYQLGELIVLNDFLYINKIAFLLDAKDIDCFLDEYFKKYSIFLIDGDTYFFSISKKELLLFNHDGYFMVYKLPIKLVEKGIDKHMKFKGKL</sequence>
<evidence type="ECO:0000313" key="2">
    <source>
        <dbReference type="Proteomes" id="UP000179588"/>
    </source>
</evidence>
<reference evidence="1 2" key="1">
    <citation type="submission" date="2016-03" db="EMBL/GenBank/DDBJ databases">
        <title>Genome sequence of Providencia stuartii strain, isolated from the salivary glands of larval Lucilia sericata.</title>
        <authorList>
            <person name="Yuan Y."/>
            <person name="Zhang Y."/>
            <person name="Fu S."/>
            <person name="Crippen T.L."/>
            <person name="Visi D."/>
            <person name="Benbow M.E."/>
            <person name="Allen M."/>
            <person name="Tomberlin J.K."/>
            <person name="Sze S.-H."/>
            <person name="Tarone A.M."/>
        </authorList>
    </citation>
    <scope>NUCLEOTIDE SEQUENCE [LARGE SCALE GENOMIC DNA]</scope>
    <source>
        <strain evidence="1 2">Crippen</strain>
    </source>
</reference>
<accession>A0A1S1HSN7</accession>
<comment type="caution">
    <text evidence="1">The sequence shown here is derived from an EMBL/GenBank/DDBJ whole genome shotgun (WGS) entry which is preliminary data.</text>
</comment>
<gene>
    <name evidence="1" type="ORF">A3Q29_18350</name>
</gene>
<proteinExistence type="predicted"/>
<organism evidence="1 2">
    <name type="scientific">Providencia stuartii</name>
    <dbReference type="NCBI Taxonomy" id="588"/>
    <lineage>
        <taxon>Bacteria</taxon>
        <taxon>Pseudomonadati</taxon>
        <taxon>Pseudomonadota</taxon>
        <taxon>Gammaproteobacteria</taxon>
        <taxon>Enterobacterales</taxon>
        <taxon>Morganellaceae</taxon>
        <taxon>Providencia</taxon>
    </lineage>
</organism>
<dbReference type="AlphaFoldDB" id="A0A1S1HSN7"/>
<name>A0A1S1HSN7_PROST</name>
<evidence type="ECO:0000313" key="1">
    <source>
        <dbReference type="EMBL" id="OHT24333.1"/>
    </source>
</evidence>
<dbReference type="EMBL" id="LVIE01000156">
    <property type="protein sequence ID" value="OHT24333.1"/>
    <property type="molecule type" value="Genomic_DNA"/>
</dbReference>
<keyword evidence="2" id="KW-1185">Reference proteome</keyword>
<protein>
    <submittedName>
        <fullName evidence="1">Uncharacterized protein</fullName>
    </submittedName>
</protein>
<dbReference type="Proteomes" id="UP000179588">
    <property type="component" value="Unassembled WGS sequence"/>
</dbReference>